<dbReference type="GO" id="GO:0005737">
    <property type="term" value="C:cytoplasm"/>
    <property type="evidence" value="ECO:0007669"/>
    <property type="project" value="TreeGrafter"/>
</dbReference>
<dbReference type="InterPro" id="IPR040485">
    <property type="entry name" value="XPO1_repeat_3"/>
</dbReference>
<evidence type="ECO:0000256" key="7">
    <source>
        <dbReference type="ARBA" id="ARBA00023010"/>
    </source>
</evidence>
<keyword evidence="4" id="KW-0813">Transport</keyword>
<evidence type="ECO:0000313" key="11">
    <source>
        <dbReference type="EMBL" id="KAF6169445.1"/>
    </source>
</evidence>
<sequence>MAVELFRDLSQPINVTQLDSVVSAFYGTGSKEERAAADLALRELQTNPDAWLQVVHILQNSQSLNTKFFALQILETVIKYRWNSLPVEQRDGMKNYISEVIVQLSSDDASFRREKLYINKLNIILVQILKHEWPARWRSFIPDLVTAARTSETICENCMTILKLLSEEVFDFSRGEMTQLKINELKQSLNSEFQLIHELCLYVLPVSQRGELIRATLATLHAFLSWIPLGYIFESPLLETLLTFFPVASYRNLTLQCLTEVAALQCESNYVNQYVQLFTVFMGLLQSILPPGTKIPDAYANGSSEEQAFIQNLALFLTSFYKASFAHIKLLESTPENRTALLMGLEFLIDISYVDDTEVFKVCLDYWNCLVTELFEANHSTGGQMPLLSGMVDGLGSQIVNRRQLYSAPMSKLRMLMISRMAKPEEVLIVEDENGNIVRETLKDNDVLVQYKIMKETLVYLSHLDHDDTEKQMLNKLTKQLNGEDWSWNNLNTLCWAIGSISGSMAEEQENRFLVMVIRDLLNLCEITKGKDNKAVIASNIMYVVGQYPKFLRAHWKFLKTVVNKLFEFMHESHPGVQDMACDTFLKIVQRCKRKFVIVQVGEHEPFVSELLTGLPTTVMDLEPHQIHSFYESVGHMIQAEPDPVKRDEYLQRLMELPNQKWAEIIGQARQSVDYLKDQNVIRTVLNILQTNTSVASSLGTFFLTQISLIFLDVLNVYRMYSELISSSIAEGGPYASKTSYVKLLRSVKKETLKLIETFLDKAEDQSQIGRQFVPPMMDPVLGDYARNLPDARESEVLSLFATIINKYKGVMTEDVPRIFEAIFECTLAMITKNFEDYPEHRLKFFSLLRAIATFCFPALICLSPQQLKVIMDSIIWAFRHTERNIAETGLNLLLAMLKNFQASEFCNQFHQTYFLNIEQEIFAVLTDTFHKPGFKLHVLVLQHLFSLVDSGSLTEPLWDSSTVSQTYPDNVMFVRDYTITLLSTSFPNMSRSEVTLFVNSLFESRNDSATFKEHIRDFLVQSKGFSSQDNGDLYAEETAAQRERERQRMLTIPGLIAPNEIQDEMDS</sequence>
<dbReference type="InterPro" id="IPR013598">
    <property type="entry name" value="Exportin-1/Importin-b-like"/>
</dbReference>
<dbReference type="Pfam" id="PF03810">
    <property type="entry name" value="IBN_N"/>
    <property type="match status" value="1"/>
</dbReference>
<dbReference type="PANTHER" id="PTHR11223:SF2">
    <property type="entry name" value="EXPORTIN-1"/>
    <property type="match status" value="1"/>
</dbReference>
<dbReference type="FunFam" id="1.25.10.10:FF:000022">
    <property type="entry name" value="protein EXPORTIN 1A"/>
    <property type="match status" value="1"/>
</dbReference>
<name>A0A7J7NQH7_9MAGN</name>
<evidence type="ECO:0000256" key="2">
    <source>
        <dbReference type="ARBA" id="ARBA00004620"/>
    </source>
</evidence>
<dbReference type="InterPro" id="IPR011989">
    <property type="entry name" value="ARM-like"/>
</dbReference>
<protein>
    <recommendedName>
        <fullName evidence="10">Importin N-terminal domain-containing protein</fullName>
    </recommendedName>
</protein>
<dbReference type="PANTHER" id="PTHR11223">
    <property type="entry name" value="EXPORTIN 1/5"/>
    <property type="match status" value="1"/>
</dbReference>
<reference evidence="11 12" key="1">
    <citation type="journal article" date="2020" name="IScience">
        <title>Genome Sequencing of the Endangered Kingdonia uniflora (Circaeasteraceae, Ranunculales) Reveals Potential Mechanisms of Evolutionary Specialization.</title>
        <authorList>
            <person name="Sun Y."/>
            <person name="Deng T."/>
            <person name="Zhang A."/>
            <person name="Moore M.J."/>
            <person name="Landis J.B."/>
            <person name="Lin N."/>
            <person name="Zhang H."/>
            <person name="Zhang X."/>
            <person name="Huang J."/>
            <person name="Zhang X."/>
            <person name="Sun H."/>
            <person name="Wang H."/>
        </authorList>
    </citation>
    <scope>NUCLEOTIDE SEQUENCE [LARGE SCALE GENOMIC DNA]</scope>
    <source>
        <strain evidence="11">TB1705</strain>
        <tissue evidence="11">Leaf</tissue>
    </source>
</reference>
<dbReference type="PROSITE" id="PS50166">
    <property type="entry name" value="IMPORTIN_B_NT"/>
    <property type="match status" value="1"/>
</dbReference>
<proteinExistence type="inferred from homology"/>
<dbReference type="GO" id="GO:0005049">
    <property type="term" value="F:nuclear export signal receptor activity"/>
    <property type="evidence" value="ECO:0007669"/>
    <property type="project" value="InterPro"/>
</dbReference>
<organism evidence="11 12">
    <name type="scientific">Kingdonia uniflora</name>
    <dbReference type="NCBI Taxonomy" id="39325"/>
    <lineage>
        <taxon>Eukaryota</taxon>
        <taxon>Viridiplantae</taxon>
        <taxon>Streptophyta</taxon>
        <taxon>Embryophyta</taxon>
        <taxon>Tracheophyta</taxon>
        <taxon>Spermatophyta</taxon>
        <taxon>Magnoliopsida</taxon>
        <taxon>Ranunculales</taxon>
        <taxon>Circaeasteraceae</taxon>
        <taxon>Kingdonia</taxon>
    </lineage>
</organism>
<dbReference type="Pfam" id="PF08767">
    <property type="entry name" value="CRM1_C"/>
    <property type="match status" value="1"/>
</dbReference>
<dbReference type="GO" id="GO:0009860">
    <property type="term" value="P:pollen tube growth"/>
    <property type="evidence" value="ECO:0007669"/>
    <property type="project" value="UniProtKB-ARBA"/>
</dbReference>
<dbReference type="AlphaFoldDB" id="A0A7J7NQH7"/>
<dbReference type="GO" id="GO:0031965">
    <property type="term" value="C:nuclear membrane"/>
    <property type="evidence" value="ECO:0007669"/>
    <property type="project" value="UniProtKB-SubCell"/>
</dbReference>
<evidence type="ECO:0000259" key="10">
    <source>
        <dbReference type="PROSITE" id="PS50166"/>
    </source>
</evidence>
<dbReference type="InterPro" id="IPR001494">
    <property type="entry name" value="Importin-beta_N"/>
</dbReference>
<dbReference type="InterPro" id="IPR014877">
    <property type="entry name" value="XPO1_C_dom"/>
</dbReference>
<dbReference type="GO" id="GO:0009553">
    <property type="term" value="P:embryo sac development"/>
    <property type="evidence" value="ECO:0007669"/>
    <property type="project" value="UniProtKB-ARBA"/>
</dbReference>
<dbReference type="Pfam" id="PF18784">
    <property type="entry name" value="CRM1_repeat_2"/>
    <property type="match status" value="1"/>
</dbReference>
<dbReference type="SMART" id="SM00913">
    <property type="entry name" value="IBN_N"/>
    <property type="match status" value="1"/>
</dbReference>
<dbReference type="EMBL" id="JACGCM010000659">
    <property type="protein sequence ID" value="KAF6169445.1"/>
    <property type="molecule type" value="Genomic_DNA"/>
</dbReference>
<dbReference type="InterPro" id="IPR045065">
    <property type="entry name" value="XPO1/5"/>
</dbReference>
<feature type="domain" description="Importin N-terminal" evidence="10">
    <location>
        <begin position="37"/>
        <end position="103"/>
    </location>
</feature>
<evidence type="ECO:0000256" key="8">
    <source>
        <dbReference type="ARBA" id="ARBA00023132"/>
    </source>
</evidence>
<accession>A0A7J7NQH7</accession>
<evidence type="ECO:0000256" key="9">
    <source>
        <dbReference type="ARBA" id="ARBA00023242"/>
    </source>
</evidence>
<keyword evidence="6" id="KW-0653">Protein transport</keyword>
<keyword evidence="12" id="KW-1185">Reference proteome</keyword>
<dbReference type="InterPro" id="IPR016024">
    <property type="entry name" value="ARM-type_fold"/>
</dbReference>
<keyword evidence="7" id="KW-0811">Translocation</keyword>
<dbReference type="Pfam" id="PF18787">
    <property type="entry name" value="CRM1_repeat_3"/>
    <property type="match status" value="1"/>
</dbReference>
<evidence type="ECO:0000313" key="12">
    <source>
        <dbReference type="Proteomes" id="UP000541444"/>
    </source>
</evidence>
<dbReference type="SUPFAM" id="SSF48371">
    <property type="entry name" value="ARM repeat"/>
    <property type="match status" value="1"/>
</dbReference>
<evidence type="ECO:0000256" key="4">
    <source>
        <dbReference type="ARBA" id="ARBA00022448"/>
    </source>
</evidence>
<comment type="similarity">
    <text evidence="3">Belongs to the exportin family.</text>
</comment>
<evidence type="ECO:0000256" key="5">
    <source>
        <dbReference type="ARBA" id="ARBA00022816"/>
    </source>
</evidence>
<dbReference type="Proteomes" id="UP000541444">
    <property type="component" value="Unassembled WGS sequence"/>
</dbReference>
<comment type="subcellular location">
    <subcellularLocation>
        <location evidence="2">Nucleus membrane</location>
        <topology evidence="2">Peripheral membrane protein</topology>
        <orientation evidence="2">Nucleoplasmic side</orientation>
    </subcellularLocation>
    <subcellularLocation>
        <location evidence="1">Nucleus</location>
        <location evidence="1">Nuclear pore complex</location>
    </subcellularLocation>
</comment>
<dbReference type="GO" id="GO:0051028">
    <property type="term" value="P:mRNA transport"/>
    <property type="evidence" value="ECO:0007669"/>
    <property type="project" value="UniProtKB-KW"/>
</dbReference>
<dbReference type="InterPro" id="IPR041235">
    <property type="entry name" value="Exp1_repeat_2"/>
</dbReference>
<comment type="caution">
    <text evidence="11">The sequence shown here is derived from an EMBL/GenBank/DDBJ whole genome shotgun (WGS) entry which is preliminary data.</text>
</comment>
<dbReference type="OrthoDB" id="27218at2759"/>
<dbReference type="GO" id="GO:0006611">
    <property type="term" value="P:protein export from nucleus"/>
    <property type="evidence" value="ECO:0007669"/>
    <property type="project" value="InterPro"/>
</dbReference>
<evidence type="ECO:0000256" key="6">
    <source>
        <dbReference type="ARBA" id="ARBA00022927"/>
    </source>
</evidence>
<dbReference type="InterPro" id="IPR041123">
    <property type="entry name" value="CRM1_repeat"/>
</dbReference>
<dbReference type="GO" id="GO:0000055">
    <property type="term" value="P:ribosomal large subunit export from nucleus"/>
    <property type="evidence" value="ECO:0007669"/>
    <property type="project" value="TreeGrafter"/>
</dbReference>
<keyword evidence="9" id="KW-0539">Nucleus</keyword>
<dbReference type="Pfam" id="PF08389">
    <property type="entry name" value="Xpo1"/>
    <property type="match status" value="1"/>
</dbReference>
<dbReference type="GO" id="GO:0031267">
    <property type="term" value="F:small GTPase binding"/>
    <property type="evidence" value="ECO:0007669"/>
    <property type="project" value="InterPro"/>
</dbReference>
<dbReference type="Pfam" id="PF18777">
    <property type="entry name" value="CRM1_repeat"/>
    <property type="match status" value="1"/>
</dbReference>
<dbReference type="Gene3D" id="1.25.10.10">
    <property type="entry name" value="Leucine-rich Repeat Variant"/>
    <property type="match status" value="1"/>
</dbReference>
<dbReference type="SMART" id="SM01102">
    <property type="entry name" value="CRM1_C"/>
    <property type="match status" value="1"/>
</dbReference>
<evidence type="ECO:0000256" key="3">
    <source>
        <dbReference type="ARBA" id="ARBA00009466"/>
    </source>
</evidence>
<keyword evidence="5" id="KW-0509">mRNA transport</keyword>
<evidence type="ECO:0000256" key="1">
    <source>
        <dbReference type="ARBA" id="ARBA00004567"/>
    </source>
</evidence>
<dbReference type="GO" id="GO:0000056">
    <property type="term" value="P:ribosomal small subunit export from nucleus"/>
    <property type="evidence" value="ECO:0007669"/>
    <property type="project" value="TreeGrafter"/>
</dbReference>
<dbReference type="GO" id="GO:0005643">
    <property type="term" value="C:nuclear pore"/>
    <property type="evidence" value="ECO:0007669"/>
    <property type="project" value="UniProtKB-SubCell"/>
</dbReference>
<keyword evidence="8" id="KW-0906">Nuclear pore complex</keyword>
<gene>
    <name evidence="11" type="ORF">GIB67_021448</name>
</gene>
<dbReference type="GO" id="GO:0009846">
    <property type="term" value="P:pollen germination"/>
    <property type="evidence" value="ECO:0007669"/>
    <property type="project" value="UniProtKB-ARBA"/>
</dbReference>